<accession>A0AAW2ZGX3</accession>
<dbReference type="Proteomes" id="UP001431209">
    <property type="component" value="Unassembled WGS sequence"/>
</dbReference>
<keyword evidence="2" id="KW-1185">Reference proteome</keyword>
<name>A0AAW2ZGX3_9EUKA</name>
<gene>
    <name evidence="1" type="ORF">AKO1_008841</name>
</gene>
<sequence length="59" mass="6952">MSSSKKSADDDELTVEEYLTKQCEAQIKRIMDHSEFLVEDIEINAEKKKQEIKESFEKQ</sequence>
<comment type="caution">
    <text evidence="1">The sequence shown here is derived from an EMBL/GenBank/DDBJ whole genome shotgun (WGS) entry which is preliminary data.</text>
</comment>
<evidence type="ECO:0000313" key="2">
    <source>
        <dbReference type="Proteomes" id="UP001431209"/>
    </source>
</evidence>
<reference evidence="1 2" key="1">
    <citation type="submission" date="2024-03" db="EMBL/GenBank/DDBJ databases">
        <title>The Acrasis kona genome and developmental transcriptomes reveal deep origins of eukaryotic multicellular pathways.</title>
        <authorList>
            <person name="Sheikh S."/>
            <person name="Fu C.-J."/>
            <person name="Brown M.W."/>
            <person name="Baldauf S.L."/>
        </authorList>
    </citation>
    <scope>NUCLEOTIDE SEQUENCE [LARGE SCALE GENOMIC DNA]</scope>
    <source>
        <strain evidence="1 2">ATCC MYA-3509</strain>
    </source>
</reference>
<protein>
    <submittedName>
        <fullName evidence="1">Cinnamyl alcohol dehydrogenase</fullName>
    </submittedName>
</protein>
<evidence type="ECO:0000313" key="1">
    <source>
        <dbReference type="EMBL" id="KAL0488680.1"/>
    </source>
</evidence>
<organism evidence="1 2">
    <name type="scientific">Acrasis kona</name>
    <dbReference type="NCBI Taxonomy" id="1008807"/>
    <lineage>
        <taxon>Eukaryota</taxon>
        <taxon>Discoba</taxon>
        <taxon>Heterolobosea</taxon>
        <taxon>Tetramitia</taxon>
        <taxon>Eutetramitia</taxon>
        <taxon>Acrasidae</taxon>
        <taxon>Acrasis</taxon>
    </lineage>
</organism>
<proteinExistence type="predicted"/>
<dbReference type="AlphaFoldDB" id="A0AAW2ZGX3"/>
<dbReference type="EMBL" id="JAOPGA020001460">
    <property type="protein sequence ID" value="KAL0488680.1"/>
    <property type="molecule type" value="Genomic_DNA"/>
</dbReference>